<dbReference type="SMART" id="SM01155">
    <property type="entry name" value="DUF1713"/>
    <property type="match status" value="1"/>
</dbReference>
<feature type="domain" description="Ribosomal protein mS38 C-terminal" evidence="1">
    <location>
        <begin position="113"/>
        <end position="146"/>
    </location>
</feature>
<sequence>MASTLCRSFHRLRVSIGLIPKSNYSSLHQLRSNPTIIPLIDPKSCELLSLNPSLSSLDLNIRHPGLIPQIIDLPVVNHRNEVINPRKIIDQVEEGSPGSAPVELPTNQIIEKEAARLIVIRRHKMKKHKKRKLKKKMKFLWRKYKQRRVLKKEKRFHREMVAQIRKAEKFDPASYVRSRLSILDNVRIPTVWKGEVLPESVVKKFMQEEEEKKLRRLNRPRLTLD</sequence>
<protein>
    <recommendedName>
        <fullName evidence="1">Ribosomal protein mS38 C-terminal domain-containing protein</fullName>
    </recommendedName>
</protein>
<dbReference type="InterPro" id="IPR013177">
    <property type="entry name" value="Ribosomal_mS38_C"/>
</dbReference>
<dbReference type="OrthoDB" id="6423950at2759"/>
<keyword evidence="3" id="KW-1185">Reference proteome</keyword>
<dbReference type="AlphaFoldDB" id="A0A8J5R1B2"/>
<reference evidence="2" key="2">
    <citation type="submission" date="2021-04" db="EMBL/GenBank/DDBJ databases">
        <title>Genome-wide patterns of bracovirus chromosomal integration into multiple host tissues during parasitism.</title>
        <authorList>
            <person name="Chebbi M.A.C."/>
        </authorList>
    </citation>
    <scope>NUCLEOTIDE SEQUENCE</scope>
    <source>
        <tissue evidence="2">Whole body</tissue>
    </source>
</reference>
<accession>A0A8J5R1B2</accession>
<dbReference type="EMBL" id="JAAOIC020000054">
    <property type="protein sequence ID" value="KAG8035648.1"/>
    <property type="molecule type" value="Genomic_DNA"/>
</dbReference>
<dbReference type="Proteomes" id="UP000729913">
    <property type="component" value="Unassembled WGS sequence"/>
</dbReference>
<evidence type="ECO:0000259" key="1">
    <source>
        <dbReference type="SMART" id="SM01155"/>
    </source>
</evidence>
<evidence type="ECO:0000313" key="2">
    <source>
        <dbReference type="EMBL" id="KAG8035648.1"/>
    </source>
</evidence>
<gene>
    <name evidence="2" type="ORF">G9C98_001076</name>
</gene>
<evidence type="ECO:0000313" key="3">
    <source>
        <dbReference type="Proteomes" id="UP000729913"/>
    </source>
</evidence>
<reference evidence="2" key="1">
    <citation type="submission" date="2020-03" db="EMBL/GenBank/DDBJ databases">
        <authorList>
            <person name="Chebbi M.A."/>
            <person name="Drezen J.M."/>
        </authorList>
    </citation>
    <scope>NUCLEOTIDE SEQUENCE</scope>
    <source>
        <tissue evidence="2">Whole body</tissue>
    </source>
</reference>
<proteinExistence type="predicted"/>
<comment type="caution">
    <text evidence="2">The sequence shown here is derived from an EMBL/GenBank/DDBJ whole genome shotgun (WGS) entry which is preliminary data.</text>
</comment>
<name>A0A8J5R1B2_9HYME</name>
<organism evidence="2 3">
    <name type="scientific">Cotesia typhae</name>
    <dbReference type="NCBI Taxonomy" id="2053667"/>
    <lineage>
        <taxon>Eukaryota</taxon>
        <taxon>Metazoa</taxon>
        <taxon>Ecdysozoa</taxon>
        <taxon>Arthropoda</taxon>
        <taxon>Hexapoda</taxon>
        <taxon>Insecta</taxon>
        <taxon>Pterygota</taxon>
        <taxon>Neoptera</taxon>
        <taxon>Endopterygota</taxon>
        <taxon>Hymenoptera</taxon>
        <taxon>Apocrita</taxon>
        <taxon>Ichneumonoidea</taxon>
        <taxon>Braconidae</taxon>
        <taxon>Microgastrinae</taxon>
        <taxon>Cotesia</taxon>
    </lineage>
</organism>